<organism evidence="2 3">
    <name type="scientific">Cytospora mali</name>
    <name type="common">Apple Valsa canker fungus</name>
    <name type="synonym">Valsa mali</name>
    <dbReference type="NCBI Taxonomy" id="578113"/>
    <lineage>
        <taxon>Eukaryota</taxon>
        <taxon>Fungi</taxon>
        <taxon>Dikarya</taxon>
        <taxon>Ascomycota</taxon>
        <taxon>Pezizomycotina</taxon>
        <taxon>Sordariomycetes</taxon>
        <taxon>Sordariomycetidae</taxon>
        <taxon>Diaporthales</taxon>
        <taxon>Cytosporaceae</taxon>
        <taxon>Cytospora</taxon>
    </lineage>
</organism>
<feature type="region of interest" description="Disordered" evidence="1">
    <location>
        <begin position="22"/>
        <end position="68"/>
    </location>
</feature>
<protein>
    <submittedName>
        <fullName evidence="2">Uncharacterized protein</fullName>
    </submittedName>
</protein>
<feature type="region of interest" description="Disordered" evidence="1">
    <location>
        <begin position="322"/>
        <end position="351"/>
    </location>
</feature>
<gene>
    <name evidence="2" type="ORF">VM1G_03687</name>
</gene>
<evidence type="ECO:0000256" key="1">
    <source>
        <dbReference type="SAM" id="MobiDB-lite"/>
    </source>
</evidence>
<keyword evidence="3" id="KW-1185">Reference proteome</keyword>
<feature type="compositionally biased region" description="Basic and acidic residues" evidence="1">
    <location>
        <begin position="339"/>
        <end position="351"/>
    </location>
</feature>
<accession>A0A194VXL0</accession>
<reference evidence="2" key="1">
    <citation type="submission" date="2014-12" db="EMBL/GenBank/DDBJ databases">
        <title>Genome Sequence of Valsa Canker Pathogens Uncovers a Specific Adaption of Colonization on Woody Bark.</title>
        <authorList>
            <person name="Yin Z."/>
            <person name="Liu H."/>
            <person name="Gao X."/>
            <person name="Li Z."/>
            <person name="Song N."/>
            <person name="Ke X."/>
            <person name="Dai Q."/>
            <person name="Wu Y."/>
            <person name="Sun Y."/>
            <person name="Xu J.-R."/>
            <person name="Kang Z.K."/>
            <person name="Wang L."/>
            <person name="Huang L."/>
        </authorList>
    </citation>
    <scope>NUCLEOTIDE SEQUENCE [LARGE SCALE GENOMIC DNA]</scope>
    <source>
        <strain evidence="2">03-8</strain>
    </source>
</reference>
<dbReference type="EMBL" id="CM003101">
    <property type="protein sequence ID" value="KUI68981.1"/>
    <property type="molecule type" value="Genomic_DNA"/>
</dbReference>
<feature type="region of interest" description="Disordered" evidence="1">
    <location>
        <begin position="215"/>
        <end position="309"/>
    </location>
</feature>
<proteinExistence type="predicted"/>
<feature type="compositionally biased region" description="Polar residues" evidence="1">
    <location>
        <begin position="263"/>
        <end position="272"/>
    </location>
</feature>
<dbReference type="AlphaFoldDB" id="A0A194VXL0"/>
<name>A0A194VXL0_CYTMA</name>
<dbReference type="Proteomes" id="UP000078559">
    <property type="component" value="Chromosome 4"/>
</dbReference>
<evidence type="ECO:0000313" key="3">
    <source>
        <dbReference type="Proteomes" id="UP000078559"/>
    </source>
</evidence>
<feature type="compositionally biased region" description="Acidic residues" evidence="1">
    <location>
        <begin position="50"/>
        <end position="68"/>
    </location>
</feature>
<sequence length="565" mass="62407">MSAQPSVFHSFWNRELLFYRRTDPSAMPSQRPPRDPFGGFDQGRRQPQDTPDESPTEESETMDTDQDTENFLAYRQHRYGRDRYSGRHLLFQVGHGEVEGLPWNWFFEAEPLGIVRRGAIAADIYDSRRNADYPPEPRTASERARAMGIFPEPIRSIWKPIFQRPISPLSKRTKADDRAIAAAICSRIGEAMGWEPVQYIIEDDTPAVPEIEAQVPSTQDTTTQGPSQVENNSAPSSPAPRATGVGETRASRLRAEAARAAATQNQVRGTQRPSRRNAMGGSWLTSTQRTTDTQRRNVQGNNARGSDGSAVFSAVVESRLEDACEAGTSEPGTSASEESPERGRGVVGREDPQLVSADFEQLSLEEVVSPPSEPLASGPVNANTVLQRARNTNVTVGWEIEFLVPLAKGDVPSEVLEDGRYPISEEEQSGHVMSEGIQARAHIAKLLREARIPTIHADLHDPVQVSIAAAYLPNPEALDVSDEQQLQRGLRAPRGSRTALNMKLVGRDQYTFEFRHFQSSLDAVVIRQWTRVCLALVMAAKGLGVDRQHPASQVYDVFLPGQPSA</sequence>
<dbReference type="OrthoDB" id="412402at2759"/>
<evidence type="ECO:0000313" key="2">
    <source>
        <dbReference type="EMBL" id="KUI68981.1"/>
    </source>
</evidence>
<feature type="compositionally biased region" description="Low complexity" evidence="1">
    <location>
        <begin position="285"/>
        <end position="299"/>
    </location>
</feature>
<feature type="compositionally biased region" description="Polar residues" evidence="1">
    <location>
        <begin position="215"/>
        <end position="236"/>
    </location>
</feature>